<dbReference type="HOGENOM" id="CLU_3175685_0_0_1"/>
<sequence>MEFDISIPVLQAQEWLLLKNAPWNKINIRIAAALDSAGGDLRSDTQS</sequence>
<organism evidence="1 2">
    <name type="scientific">Stachybotrys chlorohalonatus (strain IBT 40285)</name>
    <dbReference type="NCBI Taxonomy" id="1283841"/>
    <lineage>
        <taxon>Eukaryota</taxon>
        <taxon>Fungi</taxon>
        <taxon>Dikarya</taxon>
        <taxon>Ascomycota</taxon>
        <taxon>Pezizomycotina</taxon>
        <taxon>Sordariomycetes</taxon>
        <taxon>Hypocreomycetidae</taxon>
        <taxon>Hypocreales</taxon>
        <taxon>Stachybotryaceae</taxon>
        <taxon>Stachybotrys</taxon>
    </lineage>
</organism>
<proteinExistence type="predicted"/>
<evidence type="ECO:0000313" key="1">
    <source>
        <dbReference type="EMBL" id="KFA70305.1"/>
    </source>
</evidence>
<protein>
    <submittedName>
        <fullName evidence="1">Uncharacterized protein</fullName>
    </submittedName>
</protein>
<accession>A0A084R270</accession>
<dbReference type="Proteomes" id="UP000028524">
    <property type="component" value="Unassembled WGS sequence"/>
</dbReference>
<dbReference type="OrthoDB" id="5101089at2759"/>
<dbReference type="EMBL" id="KL659207">
    <property type="protein sequence ID" value="KFA70305.1"/>
    <property type="molecule type" value="Genomic_DNA"/>
</dbReference>
<reference evidence="1 2" key="1">
    <citation type="journal article" date="2014" name="BMC Genomics">
        <title>Comparative genome sequencing reveals chemotype-specific gene clusters in the toxigenic black mold Stachybotrys.</title>
        <authorList>
            <person name="Semeiks J."/>
            <person name="Borek D."/>
            <person name="Otwinowski Z."/>
            <person name="Grishin N.V."/>
        </authorList>
    </citation>
    <scope>NUCLEOTIDE SEQUENCE [LARGE SCALE GENOMIC DNA]</scope>
    <source>
        <strain evidence="1 2">IBT 40285</strain>
    </source>
</reference>
<dbReference type="AlphaFoldDB" id="A0A084R270"/>
<name>A0A084R270_STAC4</name>
<gene>
    <name evidence="1" type="ORF">S40285_09758</name>
</gene>
<evidence type="ECO:0000313" key="2">
    <source>
        <dbReference type="Proteomes" id="UP000028524"/>
    </source>
</evidence>
<keyword evidence="2" id="KW-1185">Reference proteome</keyword>
<dbReference type="InParanoid" id="A0A084R270"/>